<evidence type="ECO:0000313" key="3">
    <source>
        <dbReference type="Proteomes" id="UP001642484"/>
    </source>
</evidence>
<keyword evidence="3" id="KW-1185">Reference proteome</keyword>
<dbReference type="EMBL" id="CAXAMN010003758">
    <property type="protein sequence ID" value="CAK9006013.1"/>
    <property type="molecule type" value="Genomic_DNA"/>
</dbReference>
<evidence type="ECO:0000256" key="1">
    <source>
        <dbReference type="SAM" id="MobiDB-lite"/>
    </source>
</evidence>
<evidence type="ECO:0000313" key="2">
    <source>
        <dbReference type="EMBL" id="CAK9006013.1"/>
    </source>
</evidence>
<feature type="compositionally biased region" description="Low complexity" evidence="1">
    <location>
        <begin position="33"/>
        <end position="53"/>
    </location>
</feature>
<accession>A0ABP0IVA4</accession>
<sequence>MHHLVGSEARGLPRLGGAGRIHLGVQRRRGRGLDPPLGQPGRAGARPRPGAGPNVQSSLSEIAGDAGLVGGSGLGLGGAATGSFRSVSADRDGLPVLRRDTTFDPADPWAQRSIMDLAENMPEDLKKIPTTSFIEAFEIWLKSQNLEYPARNFHSSMNTFLESEGQGFKTFVLRDAANRVVALKLGFKIVPSFPRREVEDGWNTTHLVLEGRESPVNRRDLLRWVGRHVVCDDGLGSIFGLPQ</sequence>
<gene>
    <name evidence="2" type="ORF">CCMP2556_LOCUS8293</name>
</gene>
<feature type="region of interest" description="Disordered" evidence="1">
    <location>
        <begin position="21"/>
        <end position="58"/>
    </location>
</feature>
<comment type="caution">
    <text evidence="2">The sequence shown here is derived from an EMBL/GenBank/DDBJ whole genome shotgun (WGS) entry which is preliminary data.</text>
</comment>
<organism evidence="2 3">
    <name type="scientific">Durusdinium trenchii</name>
    <dbReference type="NCBI Taxonomy" id="1381693"/>
    <lineage>
        <taxon>Eukaryota</taxon>
        <taxon>Sar</taxon>
        <taxon>Alveolata</taxon>
        <taxon>Dinophyceae</taxon>
        <taxon>Suessiales</taxon>
        <taxon>Symbiodiniaceae</taxon>
        <taxon>Durusdinium</taxon>
    </lineage>
</organism>
<proteinExistence type="predicted"/>
<protein>
    <submittedName>
        <fullName evidence="2">Uncharacterized protein</fullName>
    </submittedName>
</protein>
<name>A0ABP0IVA4_9DINO</name>
<reference evidence="2 3" key="1">
    <citation type="submission" date="2024-02" db="EMBL/GenBank/DDBJ databases">
        <authorList>
            <person name="Chen Y."/>
            <person name="Shah S."/>
            <person name="Dougan E. K."/>
            <person name="Thang M."/>
            <person name="Chan C."/>
        </authorList>
    </citation>
    <scope>NUCLEOTIDE SEQUENCE [LARGE SCALE GENOMIC DNA]</scope>
</reference>
<dbReference type="Proteomes" id="UP001642484">
    <property type="component" value="Unassembled WGS sequence"/>
</dbReference>